<dbReference type="FunFam" id="2.60.40.420:FF:000001">
    <property type="entry name" value="Cytochrome c oxidase subunit 2"/>
    <property type="match status" value="1"/>
</dbReference>
<name>A0A8A4JHK6_9HEMI</name>
<feature type="domain" description="Cytochrome oxidase subunit II transmembrane region profile" evidence="21">
    <location>
        <begin position="1"/>
        <end position="91"/>
    </location>
</feature>
<organism evidence="22">
    <name type="scientific">Nisia fuliginosa</name>
    <dbReference type="NCBI Taxonomy" id="2743077"/>
    <lineage>
        <taxon>Eukaryota</taxon>
        <taxon>Metazoa</taxon>
        <taxon>Ecdysozoa</taxon>
        <taxon>Arthropoda</taxon>
        <taxon>Hexapoda</taxon>
        <taxon>Insecta</taxon>
        <taxon>Pterygota</taxon>
        <taxon>Neoptera</taxon>
        <taxon>Paraneoptera</taxon>
        <taxon>Hemiptera</taxon>
        <taxon>Auchenorrhyncha</taxon>
        <taxon>Fulgoroidea</taxon>
        <taxon>Meenoplidae</taxon>
        <taxon>Kermesiinae</taxon>
        <taxon>Nisia</taxon>
    </lineage>
</organism>
<dbReference type="GO" id="GO:0042773">
    <property type="term" value="P:ATP synthesis coupled electron transport"/>
    <property type="evidence" value="ECO:0007669"/>
    <property type="project" value="TreeGrafter"/>
</dbReference>
<dbReference type="Pfam" id="PF02790">
    <property type="entry name" value="COX2_TM"/>
    <property type="match status" value="1"/>
</dbReference>
<evidence type="ECO:0000256" key="3">
    <source>
        <dbReference type="ARBA" id="ARBA00011164"/>
    </source>
</evidence>
<dbReference type="SUPFAM" id="SSF81464">
    <property type="entry name" value="Cytochrome c oxidase subunit II-like, transmembrane region"/>
    <property type="match status" value="1"/>
</dbReference>
<evidence type="ECO:0000256" key="4">
    <source>
        <dbReference type="ARBA" id="ARBA00015946"/>
    </source>
</evidence>
<evidence type="ECO:0000256" key="9">
    <source>
        <dbReference type="ARBA" id="ARBA00022792"/>
    </source>
</evidence>
<dbReference type="GO" id="GO:0005507">
    <property type="term" value="F:copper ion binding"/>
    <property type="evidence" value="ECO:0007669"/>
    <property type="project" value="InterPro"/>
</dbReference>
<dbReference type="InterPro" id="IPR002429">
    <property type="entry name" value="CcO_II-like_C"/>
</dbReference>
<dbReference type="InterPro" id="IPR045187">
    <property type="entry name" value="CcO_II"/>
</dbReference>
<dbReference type="InterPro" id="IPR001505">
    <property type="entry name" value="Copper_CuA"/>
</dbReference>
<keyword evidence="11" id="KW-1278">Translocase</keyword>
<comment type="cofactor">
    <cofactor evidence="18">
        <name>Cu cation</name>
        <dbReference type="ChEBI" id="CHEBI:23378"/>
    </cofactor>
    <text evidence="18">Binds a copper A center.</text>
</comment>
<dbReference type="InterPro" id="IPR011759">
    <property type="entry name" value="Cyt_c_oxidase_su2_TM_dom"/>
</dbReference>
<evidence type="ECO:0000313" key="22">
    <source>
        <dbReference type="EMBL" id="QTC32046.1"/>
    </source>
</evidence>
<keyword evidence="7 18" id="KW-0812">Transmembrane</keyword>
<gene>
    <name evidence="22" type="primary">cox2</name>
</gene>
<keyword evidence="16 18" id="KW-0472">Membrane</keyword>
<dbReference type="NCBIfam" id="TIGR02866">
    <property type="entry name" value="CoxB"/>
    <property type="match status" value="1"/>
</dbReference>
<dbReference type="PANTHER" id="PTHR22888">
    <property type="entry name" value="CYTOCHROME C OXIDASE, SUBUNIT II"/>
    <property type="match status" value="1"/>
</dbReference>
<evidence type="ECO:0000256" key="16">
    <source>
        <dbReference type="ARBA" id="ARBA00023136"/>
    </source>
</evidence>
<evidence type="ECO:0000259" key="21">
    <source>
        <dbReference type="PROSITE" id="PS50999"/>
    </source>
</evidence>
<dbReference type="GO" id="GO:0005743">
    <property type="term" value="C:mitochondrial inner membrane"/>
    <property type="evidence" value="ECO:0007669"/>
    <property type="project" value="UniProtKB-SubCell"/>
</dbReference>
<keyword evidence="13 19" id="KW-1133">Transmembrane helix</keyword>
<comment type="subunit">
    <text evidence="3">Component of the cytochrome c oxidase (complex IV, CIV), a multisubunit enzyme composed of a catalytic core of 3 subunits and several supernumerary subunits. The complex exists as a monomer or a dimer and forms supercomplexes (SCs) in the inner mitochondrial membrane with ubiquinol-cytochrome c oxidoreductase (cytochrome b-c1 complex, complex III, CIII).</text>
</comment>
<accession>A0A8A4JHK6</accession>
<dbReference type="AlphaFoldDB" id="A0A8A4JHK6"/>
<keyword evidence="15 18" id="KW-0496">Mitochondrion</keyword>
<dbReference type="Gene3D" id="2.60.40.420">
    <property type="entry name" value="Cupredoxins - blue copper proteins"/>
    <property type="match status" value="1"/>
</dbReference>
<comment type="function">
    <text evidence="18">Component of the cytochrome c oxidase, the last enzyme in the mitochondrial electron transport chain which drives oxidative phosphorylation. The respiratory chain contains 3 multisubunit complexes succinate dehydrogenase (complex II, CII), ubiquinol-cytochrome c oxidoreductase (cytochrome b-c1 complex, complex III, CIII) and cytochrome c oxidase (complex IV, CIV), that cooperate to transfer electrons derived from NADH and succinate to molecular oxygen, creating an electrochemical gradient over the inner membrane that drives transmembrane transport and the ATP synthase. Cytochrome c oxidase is the component of the respiratory chain that catalyzes the reduction of oxygen to water. Electrons originating from reduced cytochrome c in the intermembrane space (IMS) are transferred via the dinuclear copper A center (CU(A)) of subunit 2 and heme A of subunit 1 to the active site in subunit 1, a binuclear center (BNC) formed by heme A3 and copper B (CU(B)). The BNC reduces molecular oxygen to 2 water molecules using 4 electrons from cytochrome c in the IMS and 4 protons from the mitochondrial matrix.</text>
</comment>
<evidence type="ECO:0000256" key="10">
    <source>
        <dbReference type="ARBA" id="ARBA00022842"/>
    </source>
</evidence>
<evidence type="ECO:0000256" key="19">
    <source>
        <dbReference type="SAM" id="Phobius"/>
    </source>
</evidence>
<evidence type="ECO:0000256" key="1">
    <source>
        <dbReference type="ARBA" id="ARBA00004448"/>
    </source>
</evidence>
<evidence type="ECO:0000256" key="7">
    <source>
        <dbReference type="ARBA" id="ARBA00022692"/>
    </source>
</evidence>
<dbReference type="EMBL" id="MW192046">
    <property type="protein sequence ID" value="QTC32046.1"/>
    <property type="molecule type" value="Genomic_DNA"/>
</dbReference>
<feature type="transmembrane region" description="Helical" evidence="19">
    <location>
        <begin position="20"/>
        <end position="44"/>
    </location>
</feature>
<evidence type="ECO:0000256" key="15">
    <source>
        <dbReference type="ARBA" id="ARBA00023128"/>
    </source>
</evidence>
<evidence type="ECO:0000256" key="17">
    <source>
        <dbReference type="ARBA" id="ARBA00049512"/>
    </source>
</evidence>
<evidence type="ECO:0000256" key="18">
    <source>
        <dbReference type="RuleBase" id="RU000457"/>
    </source>
</evidence>
<sequence>MKTWENMNCLESSSPMMEQLILFHDHSITFLIMITITVMMIIIYSMKNKFSNRTITKNEFIEFSWTVSPTLILLMIAFPSIKILYLMEEMINPSISLKSMGHQWYWSYEYTDLKNIEFESYMKKQESNKYMFRLIETDNLIQMPILSQIRMILSSSDVIHSWTIPMLGIKMDAIPGRINQSTMLINKPGLYFGQCSEICGLNHSFMPISIESISIKSFIEWIKSF</sequence>
<dbReference type="PROSITE" id="PS50999">
    <property type="entry name" value="COX2_TM"/>
    <property type="match status" value="1"/>
</dbReference>
<keyword evidence="8 18" id="KW-0479">Metal-binding</keyword>
<keyword evidence="12 18" id="KW-0249">Electron transport</keyword>
<evidence type="ECO:0000256" key="13">
    <source>
        <dbReference type="ARBA" id="ARBA00022989"/>
    </source>
</evidence>
<dbReference type="InterPro" id="IPR036257">
    <property type="entry name" value="Cyt_c_oxidase_su2_TM_sf"/>
</dbReference>
<keyword evidence="14 18" id="KW-0186">Copper</keyword>
<dbReference type="PANTHER" id="PTHR22888:SF9">
    <property type="entry name" value="CYTOCHROME C OXIDASE SUBUNIT 2"/>
    <property type="match status" value="1"/>
</dbReference>
<protein>
    <recommendedName>
        <fullName evidence="4 18">Cytochrome c oxidase subunit 2</fullName>
    </recommendedName>
</protein>
<dbReference type="SUPFAM" id="SSF49503">
    <property type="entry name" value="Cupredoxins"/>
    <property type="match status" value="1"/>
</dbReference>
<comment type="catalytic activity">
    <reaction evidence="17">
        <text>4 Fe(II)-[cytochrome c] + O2 + 8 H(+)(in) = 4 Fe(III)-[cytochrome c] + 2 H2O + 4 H(+)(out)</text>
        <dbReference type="Rhea" id="RHEA:11436"/>
        <dbReference type="Rhea" id="RHEA-COMP:10350"/>
        <dbReference type="Rhea" id="RHEA-COMP:14399"/>
        <dbReference type="ChEBI" id="CHEBI:15377"/>
        <dbReference type="ChEBI" id="CHEBI:15378"/>
        <dbReference type="ChEBI" id="CHEBI:15379"/>
        <dbReference type="ChEBI" id="CHEBI:29033"/>
        <dbReference type="ChEBI" id="CHEBI:29034"/>
        <dbReference type="EC" id="7.1.1.9"/>
    </reaction>
    <physiologicalReaction direction="left-to-right" evidence="17">
        <dbReference type="Rhea" id="RHEA:11437"/>
    </physiologicalReaction>
</comment>
<keyword evidence="9 18" id="KW-0999">Mitochondrion inner membrane</keyword>
<reference evidence="22" key="1">
    <citation type="submission" date="2020-10" db="EMBL/GenBank/DDBJ databases">
        <authorList>
            <person name="Lv S."/>
        </authorList>
    </citation>
    <scope>NUCLEOTIDE SEQUENCE</scope>
</reference>
<dbReference type="PROSITE" id="PS50857">
    <property type="entry name" value="COX2_CUA"/>
    <property type="match status" value="1"/>
</dbReference>
<dbReference type="InterPro" id="IPR014222">
    <property type="entry name" value="Cyt_c_oxidase_su2"/>
</dbReference>
<dbReference type="GO" id="GO:0004129">
    <property type="term" value="F:cytochrome-c oxidase activity"/>
    <property type="evidence" value="ECO:0007669"/>
    <property type="project" value="UniProtKB-EC"/>
</dbReference>
<geneLocation type="mitochondrion" evidence="22"/>
<dbReference type="Pfam" id="PF00116">
    <property type="entry name" value="COX2"/>
    <property type="match status" value="1"/>
</dbReference>
<comment type="subcellular location">
    <subcellularLocation>
        <location evidence="1 18">Mitochondrion inner membrane</location>
        <topology evidence="1 18">Multi-pass membrane protein</topology>
    </subcellularLocation>
</comment>
<evidence type="ECO:0000256" key="8">
    <source>
        <dbReference type="ARBA" id="ARBA00022723"/>
    </source>
</evidence>
<evidence type="ECO:0000256" key="11">
    <source>
        <dbReference type="ARBA" id="ARBA00022967"/>
    </source>
</evidence>
<evidence type="ECO:0000259" key="20">
    <source>
        <dbReference type="PROSITE" id="PS50857"/>
    </source>
</evidence>
<dbReference type="PROSITE" id="PS00078">
    <property type="entry name" value="COX2"/>
    <property type="match status" value="1"/>
</dbReference>
<keyword evidence="5 18" id="KW-0813">Transport</keyword>
<evidence type="ECO:0000256" key="12">
    <source>
        <dbReference type="ARBA" id="ARBA00022982"/>
    </source>
</evidence>
<feature type="domain" description="Cytochrome oxidase subunit II copper A binding" evidence="20">
    <location>
        <begin position="92"/>
        <end position="224"/>
    </location>
</feature>
<keyword evidence="6 18" id="KW-0679">Respiratory chain</keyword>
<comment type="similarity">
    <text evidence="2 18">Belongs to the cytochrome c oxidase subunit 2 family.</text>
</comment>
<proteinExistence type="inferred from homology"/>
<dbReference type="GO" id="GO:0016491">
    <property type="term" value="F:oxidoreductase activity"/>
    <property type="evidence" value="ECO:0007669"/>
    <property type="project" value="InterPro"/>
</dbReference>
<feature type="transmembrane region" description="Helical" evidence="19">
    <location>
        <begin position="65"/>
        <end position="87"/>
    </location>
</feature>
<dbReference type="InterPro" id="IPR008972">
    <property type="entry name" value="Cupredoxin"/>
</dbReference>
<keyword evidence="10" id="KW-0460">Magnesium</keyword>
<evidence type="ECO:0000256" key="14">
    <source>
        <dbReference type="ARBA" id="ARBA00023008"/>
    </source>
</evidence>
<evidence type="ECO:0000256" key="2">
    <source>
        <dbReference type="ARBA" id="ARBA00007866"/>
    </source>
</evidence>
<evidence type="ECO:0000256" key="6">
    <source>
        <dbReference type="ARBA" id="ARBA00022660"/>
    </source>
</evidence>
<dbReference type="PRINTS" id="PR01166">
    <property type="entry name" value="CYCOXIDASEII"/>
</dbReference>
<dbReference type="Gene3D" id="1.10.287.90">
    <property type="match status" value="1"/>
</dbReference>
<evidence type="ECO:0000256" key="5">
    <source>
        <dbReference type="ARBA" id="ARBA00022448"/>
    </source>
</evidence>